<keyword evidence="2" id="KW-1185">Reference proteome</keyword>
<comment type="caution">
    <text evidence="1">The sequence shown here is derived from an EMBL/GenBank/DDBJ whole genome shotgun (WGS) entry which is preliminary data.</text>
</comment>
<evidence type="ECO:0000313" key="2">
    <source>
        <dbReference type="Proteomes" id="UP000078407"/>
    </source>
</evidence>
<gene>
    <name evidence="1" type="ORF">M976_03765</name>
</gene>
<accession>A0ABX2W421</accession>
<dbReference type="Proteomes" id="UP000078407">
    <property type="component" value="Unassembled WGS sequence"/>
</dbReference>
<proteinExistence type="predicted"/>
<dbReference type="EMBL" id="LXEQ01000054">
    <property type="protein sequence ID" value="OAT25421.1"/>
    <property type="molecule type" value="Genomic_DNA"/>
</dbReference>
<name>A0ABX2W421_9ENTR</name>
<sequence length="42" mass="4745">MGKGTYIITTQGFGSTEDKDWHISRLNIDLMNQGFLVSLDLE</sequence>
<protein>
    <submittedName>
        <fullName evidence="1">Uncharacterized protein</fullName>
    </submittedName>
</protein>
<evidence type="ECO:0000313" key="1">
    <source>
        <dbReference type="EMBL" id="OAT25421.1"/>
    </source>
</evidence>
<organism evidence="1 2">
    <name type="scientific">Buttiauxella ferragutiae ATCC 51602</name>
    <dbReference type="NCBI Taxonomy" id="1354252"/>
    <lineage>
        <taxon>Bacteria</taxon>
        <taxon>Pseudomonadati</taxon>
        <taxon>Pseudomonadota</taxon>
        <taxon>Gammaproteobacteria</taxon>
        <taxon>Enterobacterales</taxon>
        <taxon>Enterobacteriaceae</taxon>
        <taxon>Buttiauxella</taxon>
    </lineage>
</organism>
<reference evidence="1 2" key="1">
    <citation type="submission" date="2016-04" db="EMBL/GenBank/DDBJ databases">
        <title>ATOL: Assembling a taxonomically balanced genome-scale reconstruction of the evolutionary history of the Enterobacteriaceae.</title>
        <authorList>
            <person name="Plunkett G.III."/>
            <person name="Neeno-Eckwall E.C."/>
            <person name="Glasner J.D."/>
            <person name="Perna N.T."/>
        </authorList>
    </citation>
    <scope>NUCLEOTIDE SEQUENCE [LARGE SCALE GENOMIC DNA]</scope>
    <source>
        <strain evidence="1 2">ATCC 51602</strain>
    </source>
</reference>